<keyword evidence="2" id="KW-0812">Transmembrane</keyword>
<protein>
    <submittedName>
        <fullName evidence="3">Uncharacterized protein</fullName>
    </submittedName>
</protein>
<evidence type="ECO:0000256" key="1">
    <source>
        <dbReference type="SAM" id="MobiDB-lite"/>
    </source>
</evidence>
<sequence length="299" mass="32423">MKFLRKIFKKLIILVIVIIGLYYNTGVDAQTLKTTISFLGSFENSKYNNDSNISGTVSVSMELPFDVITLYNIGGIVYDYSINMTNINSSDYSHSVLKGPSTDIYEEDYLGQFSVPLGIKYNTTTPTTFNGIGRVNMTNNEFSDSVCNQVSETLNNLLNDSASYQDSFKVILYLKSENIRPMAIASLKFNTITISNDTDSNSSSQNSTHSSRDSSSSSSNSSLGSSDTKSNNTTSANSNTADESSSNNNPTTNIPSTESPNATLNPGLESNEDGSSKSSFVYPAINLVVFIIIGVVLLI</sequence>
<feature type="compositionally biased region" description="Low complexity" evidence="1">
    <location>
        <begin position="195"/>
        <end position="261"/>
    </location>
</feature>
<proteinExistence type="predicted"/>
<name>F0ZHB4_DICPU</name>
<dbReference type="EMBL" id="GL871020">
    <property type="protein sequence ID" value="EGC36639.1"/>
    <property type="molecule type" value="Genomic_DNA"/>
</dbReference>
<gene>
    <name evidence="3" type="ORF">DICPUDRAFT_77678</name>
</gene>
<dbReference type="Proteomes" id="UP000001064">
    <property type="component" value="Unassembled WGS sequence"/>
</dbReference>
<feature type="transmembrane region" description="Helical" evidence="2">
    <location>
        <begin position="280"/>
        <end position="298"/>
    </location>
</feature>
<dbReference type="AlphaFoldDB" id="F0ZHB4"/>
<evidence type="ECO:0000313" key="3">
    <source>
        <dbReference type="EMBL" id="EGC36639.1"/>
    </source>
</evidence>
<dbReference type="VEuPathDB" id="AmoebaDB:DICPUDRAFT_77678"/>
<reference evidence="4" key="1">
    <citation type="journal article" date="2011" name="Genome Biol.">
        <title>Comparative genomics of the social amoebae Dictyostelium discoideum and Dictyostelium purpureum.</title>
        <authorList>
            <consortium name="US DOE Joint Genome Institute (JGI-PGF)"/>
            <person name="Sucgang R."/>
            <person name="Kuo A."/>
            <person name="Tian X."/>
            <person name="Salerno W."/>
            <person name="Parikh A."/>
            <person name="Feasley C.L."/>
            <person name="Dalin E."/>
            <person name="Tu H."/>
            <person name="Huang E."/>
            <person name="Barry K."/>
            <person name="Lindquist E."/>
            <person name="Shapiro H."/>
            <person name="Bruce D."/>
            <person name="Schmutz J."/>
            <person name="Salamov A."/>
            <person name="Fey P."/>
            <person name="Gaudet P."/>
            <person name="Anjard C."/>
            <person name="Babu M.M."/>
            <person name="Basu S."/>
            <person name="Bushmanova Y."/>
            <person name="van der Wel H."/>
            <person name="Katoh-Kurasawa M."/>
            <person name="Dinh C."/>
            <person name="Coutinho P.M."/>
            <person name="Saito T."/>
            <person name="Elias M."/>
            <person name="Schaap P."/>
            <person name="Kay R.R."/>
            <person name="Henrissat B."/>
            <person name="Eichinger L."/>
            <person name="Rivero F."/>
            <person name="Putnam N.H."/>
            <person name="West C.M."/>
            <person name="Loomis W.F."/>
            <person name="Chisholm R.L."/>
            <person name="Shaulsky G."/>
            <person name="Strassmann J.E."/>
            <person name="Queller D.C."/>
            <person name="Kuspa A."/>
            <person name="Grigoriev I.V."/>
        </authorList>
    </citation>
    <scope>NUCLEOTIDE SEQUENCE [LARGE SCALE GENOMIC DNA]</scope>
    <source>
        <strain evidence="4">QSDP1</strain>
    </source>
</reference>
<dbReference type="RefSeq" id="XP_003286807.1">
    <property type="nucleotide sequence ID" value="XM_003286759.1"/>
</dbReference>
<dbReference type="KEGG" id="dpp:DICPUDRAFT_77678"/>
<dbReference type="InParanoid" id="F0ZHB4"/>
<evidence type="ECO:0000256" key="2">
    <source>
        <dbReference type="SAM" id="Phobius"/>
    </source>
</evidence>
<dbReference type="GeneID" id="10504201"/>
<keyword evidence="4" id="KW-1185">Reference proteome</keyword>
<accession>F0ZHB4</accession>
<organism evidence="3 4">
    <name type="scientific">Dictyostelium purpureum</name>
    <name type="common">Slime mold</name>
    <dbReference type="NCBI Taxonomy" id="5786"/>
    <lineage>
        <taxon>Eukaryota</taxon>
        <taxon>Amoebozoa</taxon>
        <taxon>Evosea</taxon>
        <taxon>Eumycetozoa</taxon>
        <taxon>Dictyostelia</taxon>
        <taxon>Dictyosteliales</taxon>
        <taxon>Dictyosteliaceae</taxon>
        <taxon>Dictyostelium</taxon>
    </lineage>
</organism>
<keyword evidence="2" id="KW-1133">Transmembrane helix</keyword>
<feature type="region of interest" description="Disordered" evidence="1">
    <location>
        <begin position="195"/>
        <end position="276"/>
    </location>
</feature>
<keyword evidence="2" id="KW-0472">Membrane</keyword>
<evidence type="ECO:0000313" key="4">
    <source>
        <dbReference type="Proteomes" id="UP000001064"/>
    </source>
</evidence>